<organism evidence="1">
    <name type="scientific">Arundo donax</name>
    <name type="common">Giant reed</name>
    <name type="synonym">Donax arundinaceus</name>
    <dbReference type="NCBI Taxonomy" id="35708"/>
    <lineage>
        <taxon>Eukaryota</taxon>
        <taxon>Viridiplantae</taxon>
        <taxon>Streptophyta</taxon>
        <taxon>Embryophyta</taxon>
        <taxon>Tracheophyta</taxon>
        <taxon>Spermatophyta</taxon>
        <taxon>Magnoliopsida</taxon>
        <taxon>Liliopsida</taxon>
        <taxon>Poales</taxon>
        <taxon>Poaceae</taxon>
        <taxon>PACMAD clade</taxon>
        <taxon>Arundinoideae</taxon>
        <taxon>Arundineae</taxon>
        <taxon>Arundo</taxon>
    </lineage>
</organism>
<reference evidence="1" key="2">
    <citation type="journal article" date="2015" name="Data Brief">
        <title>Shoot transcriptome of the giant reed, Arundo donax.</title>
        <authorList>
            <person name="Barrero R.A."/>
            <person name="Guerrero F.D."/>
            <person name="Moolhuijzen P."/>
            <person name="Goolsby J.A."/>
            <person name="Tidwell J."/>
            <person name="Bellgard S.E."/>
            <person name="Bellgard M.I."/>
        </authorList>
    </citation>
    <scope>NUCLEOTIDE SEQUENCE</scope>
    <source>
        <tissue evidence="1">Shoot tissue taken approximately 20 cm above the soil surface</tissue>
    </source>
</reference>
<dbReference type="AlphaFoldDB" id="A0A0A8Z1T8"/>
<accession>A0A0A8Z1T8</accession>
<dbReference type="EMBL" id="GBRH01269058">
    <property type="protein sequence ID" value="JAD28837.1"/>
    <property type="molecule type" value="Transcribed_RNA"/>
</dbReference>
<evidence type="ECO:0000313" key="1">
    <source>
        <dbReference type="EMBL" id="JAD28837.1"/>
    </source>
</evidence>
<reference evidence="1" key="1">
    <citation type="submission" date="2014-09" db="EMBL/GenBank/DDBJ databases">
        <authorList>
            <person name="Magalhaes I.L.F."/>
            <person name="Oliveira U."/>
            <person name="Santos F.R."/>
            <person name="Vidigal T.H.D.A."/>
            <person name="Brescovit A.D."/>
            <person name="Santos A.J."/>
        </authorList>
    </citation>
    <scope>NUCLEOTIDE SEQUENCE</scope>
    <source>
        <tissue evidence="1">Shoot tissue taken approximately 20 cm above the soil surface</tissue>
    </source>
</reference>
<sequence length="19" mass="2208">MYPEEIDALLDEIPVIISF</sequence>
<name>A0A0A8Z1T8_ARUDO</name>
<proteinExistence type="predicted"/>
<protein>
    <submittedName>
        <fullName evidence="1">Uncharacterized protein</fullName>
    </submittedName>
</protein>